<comment type="caution">
    <text evidence="1">The sequence shown here is derived from an EMBL/GenBank/DDBJ whole genome shotgun (WGS) entry which is preliminary data.</text>
</comment>
<organism evidence="1 2">
    <name type="scientific">candidate division TA06 bacterium</name>
    <dbReference type="NCBI Taxonomy" id="2250710"/>
    <lineage>
        <taxon>Bacteria</taxon>
        <taxon>Bacteria division TA06</taxon>
    </lineage>
</organism>
<evidence type="ECO:0000313" key="1">
    <source>
        <dbReference type="EMBL" id="TET81645.1"/>
    </source>
</evidence>
<proteinExistence type="predicted"/>
<sequence length="350" mass="40528">MKKLEVSFDQKQVGAFGYVTSLNAYVDFVGDDLFDALESRKEQYGGFLDGVCGDAFRFFYSREDRMGSAFVYLHNPLRVIAGSLAYKHEYTYDDEEDSIVRIKRYIEDGKPVLMPLVLPPPEWALVIGYDDVRFYLHTFTGPRQMTREQFTEASGKPWWQPTLDKEKPSGSNPMFILIERMVRADLQKIIIDALKLGIELTTTQEIEYDGKRYLGGAAALQERANDLAEDRDYANLEDKTLISWHFFPFLYYQLSRWSRASFLNIAARHFTGADREKIERAMHQTEEISKLTRAYRETLSVPWPKSPRDSQEILLTKIGENERRKKGIRLLRQMADAEKATAEELQKLVG</sequence>
<gene>
    <name evidence="1" type="ORF">E3J38_03495</name>
</gene>
<name>A0A523XQU6_UNCT6</name>
<reference evidence="1 2" key="1">
    <citation type="submission" date="2019-03" db="EMBL/GenBank/DDBJ databases">
        <title>Metabolic potential of uncultured bacteria and archaea associated with petroleum seepage in deep-sea sediments.</title>
        <authorList>
            <person name="Dong X."/>
            <person name="Hubert C."/>
        </authorList>
    </citation>
    <scope>NUCLEOTIDE SEQUENCE [LARGE SCALE GENOMIC DNA]</scope>
    <source>
        <strain evidence="1">E29_bin36</strain>
    </source>
</reference>
<evidence type="ECO:0000313" key="2">
    <source>
        <dbReference type="Proteomes" id="UP000315534"/>
    </source>
</evidence>
<dbReference type="EMBL" id="SOIP01000218">
    <property type="protein sequence ID" value="TET81645.1"/>
    <property type="molecule type" value="Genomic_DNA"/>
</dbReference>
<accession>A0A523XQU6</accession>
<protein>
    <submittedName>
        <fullName evidence="1">Uncharacterized protein</fullName>
    </submittedName>
</protein>
<dbReference type="Proteomes" id="UP000315534">
    <property type="component" value="Unassembled WGS sequence"/>
</dbReference>
<dbReference type="AlphaFoldDB" id="A0A523XQU6"/>